<dbReference type="Pfam" id="PF08646">
    <property type="entry name" value="Rep_fac-A_C"/>
    <property type="match status" value="1"/>
</dbReference>
<feature type="domain" description="Replication factor A C-terminal" evidence="1">
    <location>
        <begin position="8"/>
        <end position="131"/>
    </location>
</feature>
<dbReference type="PANTHER" id="PTHR47165">
    <property type="entry name" value="OS03G0429900 PROTEIN"/>
    <property type="match status" value="1"/>
</dbReference>
<evidence type="ECO:0000313" key="3">
    <source>
        <dbReference type="Proteomes" id="UP001237642"/>
    </source>
</evidence>
<comment type="caution">
    <text evidence="2">The sequence shown here is derived from an EMBL/GenBank/DDBJ whole genome shotgun (WGS) entry which is preliminary data.</text>
</comment>
<dbReference type="AlphaFoldDB" id="A0AAD8N5Y9"/>
<gene>
    <name evidence="2" type="ORF">POM88_006884</name>
</gene>
<dbReference type="InterPro" id="IPR012340">
    <property type="entry name" value="NA-bd_OB-fold"/>
</dbReference>
<reference evidence="2" key="1">
    <citation type="submission" date="2023-02" db="EMBL/GenBank/DDBJ databases">
        <title>Genome of toxic invasive species Heracleum sosnowskyi carries increased number of genes despite the absence of recent whole-genome duplications.</title>
        <authorList>
            <person name="Schelkunov M."/>
            <person name="Shtratnikova V."/>
            <person name="Makarenko M."/>
            <person name="Klepikova A."/>
            <person name="Omelchenko D."/>
            <person name="Novikova G."/>
            <person name="Obukhova E."/>
            <person name="Bogdanov V."/>
            <person name="Penin A."/>
            <person name="Logacheva M."/>
        </authorList>
    </citation>
    <scope>NUCLEOTIDE SEQUENCE</scope>
    <source>
        <strain evidence="2">Hsosn_3</strain>
        <tissue evidence="2">Leaf</tissue>
    </source>
</reference>
<accession>A0AAD8N5Y9</accession>
<dbReference type="SUPFAM" id="SSF50249">
    <property type="entry name" value="Nucleic acid-binding proteins"/>
    <property type="match status" value="1"/>
</dbReference>
<evidence type="ECO:0000313" key="2">
    <source>
        <dbReference type="EMBL" id="KAK1397021.1"/>
    </source>
</evidence>
<reference evidence="2" key="2">
    <citation type="submission" date="2023-05" db="EMBL/GenBank/DDBJ databases">
        <authorList>
            <person name="Schelkunov M.I."/>
        </authorList>
    </citation>
    <scope>NUCLEOTIDE SEQUENCE</scope>
    <source>
        <strain evidence="2">Hsosn_3</strain>
        <tissue evidence="2">Leaf</tissue>
    </source>
</reference>
<dbReference type="InterPro" id="IPR013955">
    <property type="entry name" value="Rep_factor-A_C"/>
</dbReference>
<dbReference type="EMBL" id="JAUIZM010000002">
    <property type="protein sequence ID" value="KAK1397021.1"/>
    <property type="molecule type" value="Genomic_DNA"/>
</dbReference>
<proteinExistence type="predicted"/>
<dbReference type="Proteomes" id="UP001237642">
    <property type="component" value="Unassembled WGS sequence"/>
</dbReference>
<name>A0AAD8N5Y9_9APIA</name>
<organism evidence="2 3">
    <name type="scientific">Heracleum sosnowskyi</name>
    <dbReference type="NCBI Taxonomy" id="360622"/>
    <lineage>
        <taxon>Eukaryota</taxon>
        <taxon>Viridiplantae</taxon>
        <taxon>Streptophyta</taxon>
        <taxon>Embryophyta</taxon>
        <taxon>Tracheophyta</taxon>
        <taxon>Spermatophyta</taxon>
        <taxon>Magnoliopsida</taxon>
        <taxon>eudicotyledons</taxon>
        <taxon>Gunneridae</taxon>
        <taxon>Pentapetalae</taxon>
        <taxon>asterids</taxon>
        <taxon>campanulids</taxon>
        <taxon>Apiales</taxon>
        <taxon>Apiaceae</taxon>
        <taxon>Apioideae</taxon>
        <taxon>apioid superclade</taxon>
        <taxon>Tordylieae</taxon>
        <taxon>Tordyliinae</taxon>
        <taxon>Heracleum</taxon>
    </lineage>
</organism>
<sequence>MEQTEVITHANIRYVDDKAPWYYQICTGCKQQIQFKGGDFICSKCIRRIPEPEKRFKISIPGSDEIGGIEIVLHDREIRTLLGERAETVYQQQQKACTSFPKKVKDLEKTNITVKLLITEANFGNQESVYYANNICKGIYSPETEEAECSTTHIQTTTQVILPNKLGKKQLRNCYPLLFIFNFCLKQQSMSSYHIDGMSELNFQSPQMVKKQ</sequence>
<dbReference type="PANTHER" id="PTHR47165:SF4">
    <property type="entry name" value="OS03G0429900 PROTEIN"/>
    <property type="match status" value="1"/>
</dbReference>
<evidence type="ECO:0000259" key="1">
    <source>
        <dbReference type="Pfam" id="PF08646"/>
    </source>
</evidence>
<keyword evidence="3" id="KW-1185">Reference proteome</keyword>
<protein>
    <recommendedName>
        <fullName evidence="1">Replication factor A C-terminal domain-containing protein</fullName>
    </recommendedName>
</protein>
<dbReference type="Gene3D" id="2.40.50.140">
    <property type="entry name" value="Nucleic acid-binding proteins"/>
    <property type="match status" value="1"/>
</dbReference>